<dbReference type="Proteomes" id="UP000274429">
    <property type="component" value="Unassembled WGS sequence"/>
</dbReference>
<dbReference type="AlphaFoldDB" id="A0A0R3WVK3"/>
<dbReference type="EMBL" id="UYWX01005307">
    <property type="protein sequence ID" value="VDM25626.1"/>
    <property type="molecule type" value="Genomic_DNA"/>
</dbReference>
<reference evidence="3" key="1">
    <citation type="submission" date="2017-02" db="UniProtKB">
        <authorList>
            <consortium name="WormBaseParasite"/>
        </authorList>
    </citation>
    <scope>IDENTIFICATION</scope>
</reference>
<sequence length="68" mass="7329">MDDGLREEHEHQSCGGIAEDLRCCRSGLVMLRPSASVSVAVDGQCASSLALANVGRECACTSFIWWRS</sequence>
<evidence type="ECO:0000313" key="3">
    <source>
        <dbReference type="WBParaSite" id="TTAC_0000479301-mRNA-1"/>
    </source>
</evidence>
<name>A0A0R3WVK3_HYDTA</name>
<keyword evidence="2" id="KW-1185">Reference proteome</keyword>
<proteinExistence type="predicted"/>
<dbReference type="WBParaSite" id="TTAC_0000479301-mRNA-1">
    <property type="protein sequence ID" value="TTAC_0000479301-mRNA-1"/>
    <property type="gene ID" value="TTAC_0000479301"/>
</dbReference>
<gene>
    <name evidence="1" type="ORF">TTAC_LOCUS4777</name>
</gene>
<organism evidence="3">
    <name type="scientific">Hydatigena taeniaeformis</name>
    <name type="common">Feline tapeworm</name>
    <name type="synonym">Taenia taeniaeformis</name>
    <dbReference type="NCBI Taxonomy" id="6205"/>
    <lineage>
        <taxon>Eukaryota</taxon>
        <taxon>Metazoa</taxon>
        <taxon>Spiralia</taxon>
        <taxon>Lophotrochozoa</taxon>
        <taxon>Platyhelminthes</taxon>
        <taxon>Cestoda</taxon>
        <taxon>Eucestoda</taxon>
        <taxon>Cyclophyllidea</taxon>
        <taxon>Taeniidae</taxon>
        <taxon>Hydatigera</taxon>
    </lineage>
</organism>
<evidence type="ECO:0000313" key="2">
    <source>
        <dbReference type="Proteomes" id="UP000274429"/>
    </source>
</evidence>
<protein>
    <submittedName>
        <fullName evidence="1 3">Uncharacterized protein</fullName>
    </submittedName>
</protein>
<evidence type="ECO:0000313" key="1">
    <source>
        <dbReference type="EMBL" id="VDM25626.1"/>
    </source>
</evidence>
<accession>A0A0R3WVK3</accession>
<reference evidence="1 2" key="2">
    <citation type="submission" date="2018-11" db="EMBL/GenBank/DDBJ databases">
        <authorList>
            <consortium name="Pathogen Informatics"/>
        </authorList>
    </citation>
    <scope>NUCLEOTIDE SEQUENCE [LARGE SCALE GENOMIC DNA]</scope>
</reference>